<dbReference type="PANTHER" id="PTHR24286">
    <property type="entry name" value="CYTOCHROME P450 26"/>
    <property type="match status" value="1"/>
</dbReference>
<feature type="transmembrane region" description="Helical" evidence="5">
    <location>
        <begin position="124"/>
        <end position="147"/>
    </location>
</feature>
<dbReference type="EnsemblPlants" id="OMERI11G07930.1">
    <property type="protein sequence ID" value="OMERI11G07930.1"/>
    <property type="gene ID" value="OMERI11G07930"/>
</dbReference>
<dbReference type="GO" id="GO:0016132">
    <property type="term" value="P:brassinosteroid biosynthetic process"/>
    <property type="evidence" value="ECO:0007669"/>
    <property type="project" value="TreeGrafter"/>
</dbReference>
<dbReference type="Gene3D" id="1.10.630.10">
    <property type="entry name" value="Cytochrome P450"/>
    <property type="match status" value="1"/>
</dbReference>
<evidence type="ECO:0000256" key="3">
    <source>
        <dbReference type="PIRSR" id="PIRSR602403-1"/>
    </source>
</evidence>
<dbReference type="Pfam" id="PF00067">
    <property type="entry name" value="p450"/>
    <property type="match status" value="1"/>
</dbReference>
<protein>
    <recommendedName>
        <fullName evidence="8">Cytochrome P450</fullName>
    </recommendedName>
</protein>
<keyword evidence="5" id="KW-0812">Transmembrane</keyword>
<keyword evidence="2 3" id="KW-0408">Iron</keyword>
<dbReference type="AlphaFoldDB" id="A0A0E0F4H1"/>
<evidence type="ECO:0000313" key="6">
    <source>
        <dbReference type="EnsemblPlants" id="OMERI11G07930.1"/>
    </source>
</evidence>
<feature type="transmembrane region" description="Helical" evidence="5">
    <location>
        <begin position="80"/>
        <end position="104"/>
    </location>
</feature>
<dbReference type="SUPFAM" id="SSF48264">
    <property type="entry name" value="Cytochrome P450"/>
    <property type="match status" value="1"/>
</dbReference>
<dbReference type="PROSITE" id="PS00086">
    <property type="entry name" value="CYTOCHROME_P450"/>
    <property type="match status" value="1"/>
</dbReference>
<dbReference type="Gramene" id="OMERI11G07930.1">
    <property type="protein sequence ID" value="OMERI11G07930.1"/>
    <property type="gene ID" value="OMERI11G07930"/>
</dbReference>
<keyword evidence="5" id="KW-1133">Transmembrane helix</keyword>
<keyword evidence="4" id="KW-0560">Oxidoreductase</keyword>
<organism evidence="6">
    <name type="scientific">Oryza meridionalis</name>
    <dbReference type="NCBI Taxonomy" id="40149"/>
    <lineage>
        <taxon>Eukaryota</taxon>
        <taxon>Viridiplantae</taxon>
        <taxon>Streptophyta</taxon>
        <taxon>Embryophyta</taxon>
        <taxon>Tracheophyta</taxon>
        <taxon>Spermatophyta</taxon>
        <taxon>Magnoliopsida</taxon>
        <taxon>Liliopsida</taxon>
        <taxon>Poales</taxon>
        <taxon>Poaceae</taxon>
        <taxon>BOP clade</taxon>
        <taxon>Oryzoideae</taxon>
        <taxon>Oryzeae</taxon>
        <taxon>Oryzinae</taxon>
        <taxon>Oryza</taxon>
    </lineage>
</organism>
<dbReference type="InterPro" id="IPR001128">
    <property type="entry name" value="Cyt_P450"/>
</dbReference>
<evidence type="ECO:0000313" key="7">
    <source>
        <dbReference type="Proteomes" id="UP000008021"/>
    </source>
</evidence>
<dbReference type="InterPro" id="IPR036396">
    <property type="entry name" value="Cyt_P450_sf"/>
</dbReference>
<dbReference type="GO" id="GO:0016705">
    <property type="term" value="F:oxidoreductase activity, acting on paired donors, with incorporation or reduction of molecular oxygen"/>
    <property type="evidence" value="ECO:0007669"/>
    <property type="project" value="InterPro"/>
</dbReference>
<evidence type="ECO:0000256" key="2">
    <source>
        <dbReference type="ARBA" id="ARBA00023004"/>
    </source>
</evidence>
<evidence type="ECO:0000256" key="4">
    <source>
        <dbReference type="RuleBase" id="RU000461"/>
    </source>
</evidence>
<name>A0A0E0F4H1_9ORYZ</name>
<dbReference type="InterPro" id="IPR002403">
    <property type="entry name" value="Cyt_P450_E_grp-IV"/>
</dbReference>
<proteinExistence type="inferred from homology"/>
<dbReference type="InterPro" id="IPR017972">
    <property type="entry name" value="Cyt_P450_CS"/>
</dbReference>
<keyword evidence="4" id="KW-0503">Monooxygenase</keyword>
<keyword evidence="5" id="KW-0472">Membrane</keyword>
<dbReference type="GO" id="GO:0016125">
    <property type="term" value="P:sterol metabolic process"/>
    <property type="evidence" value="ECO:0007669"/>
    <property type="project" value="TreeGrafter"/>
</dbReference>
<evidence type="ECO:0000256" key="5">
    <source>
        <dbReference type="SAM" id="Phobius"/>
    </source>
</evidence>
<dbReference type="GO" id="GO:0020037">
    <property type="term" value="F:heme binding"/>
    <property type="evidence" value="ECO:0007669"/>
    <property type="project" value="InterPro"/>
</dbReference>
<evidence type="ECO:0008006" key="8">
    <source>
        <dbReference type="Google" id="ProtNLM"/>
    </source>
</evidence>
<sequence>MFLLKVVHEITRISNVAPGIFRKTLADVKVKGYTIPAGWLVMISPMAVHLNPTLFEDPLEFNPWRWTVSDKLNYIGAKLLIIKFIAILMNTIIISTLTCIKVKWQIQDKTKQSELLRNYMPFGGGIRLCLGAEFSKLFIALFIHVLVTEYRWKEIKGGDVLRISEVIFPQGYHIQLIPHT</sequence>
<reference evidence="6" key="1">
    <citation type="submission" date="2015-04" db="UniProtKB">
        <authorList>
            <consortium name="EnsemblPlants"/>
        </authorList>
    </citation>
    <scope>IDENTIFICATION</scope>
</reference>
<dbReference type="Proteomes" id="UP000008021">
    <property type="component" value="Chromosome 11"/>
</dbReference>
<accession>A0A0E0F4H1</accession>
<comment type="similarity">
    <text evidence="4">Belongs to the cytochrome P450 family.</text>
</comment>
<keyword evidence="1 3" id="KW-0479">Metal-binding</keyword>
<reference evidence="6" key="2">
    <citation type="submission" date="2018-05" db="EMBL/GenBank/DDBJ databases">
        <title>OmerRS3 (Oryza meridionalis Reference Sequence Version 3).</title>
        <authorList>
            <person name="Zhang J."/>
            <person name="Kudrna D."/>
            <person name="Lee S."/>
            <person name="Talag J."/>
            <person name="Welchert J."/>
            <person name="Wing R.A."/>
        </authorList>
    </citation>
    <scope>NUCLEOTIDE SEQUENCE [LARGE SCALE GENOMIC DNA]</scope>
    <source>
        <strain evidence="6">cv. OR44</strain>
    </source>
</reference>
<dbReference type="PANTHER" id="PTHR24286:SF234">
    <property type="entry name" value="CYTOCHROME P450 FAMILY PROTEIN, EXPRESSED"/>
    <property type="match status" value="1"/>
</dbReference>
<comment type="cofactor">
    <cofactor evidence="3">
        <name>heme</name>
        <dbReference type="ChEBI" id="CHEBI:30413"/>
    </cofactor>
</comment>
<evidence type="ECO:0000256" key="1">
    <source>
        <dbReference type="ARBA" id="ARBA00022723"/>
    </source>
</evidence>
<dbReference type="GO" id="GO:0005506">
    <property type="term" value="F:iron ion binding"/>
    <property type="evidence" value="ECO:0007669"/>
    <property type="project" value="InterPro"/>
</dbReference>
<dbReference type="GO" id="GO:0004497">
    <property type="term" value="F:monooxygenase activity"/>
    <property type="evidence" value="ECO:0007669"/>
    <property type="project" value="UniProtKB-KW"/>
</dbReference>
<keyword evidence="3 4" id="KW-0349">Heme</keyword>
<dbReference type="STRING" id="40149.A0A0E0F4H1"/>
<dbReference type="GO" id="GO:0010268">
    <property type="term" value="P:brassinosteroid homeostasis"/>
    <property type="evidence" value="ECO:0007669"/>
    <property type="project" value="TreeGrafter"/>
</dbReference>
<dbReference type="HOGENOM" id="CLU_001570_15_4_1"/>
<keyword evidence="7" id="KW-1185">Reference proteome</keyword>
<feature type="binding site" description="axial binding residue" evidence="3">
    <location>
        <position position="129"/>
    </location>
    <ligand>
        <name>heme</name>
        <dbReference type="ChEBI" id="CHEBI:30413"/>
    </ligand>
    <ligandPart>
        <name>Fe</name>
        <dbReference type="ChEBI" id="CHEBI:18248"/>
    </ligandPart>
</feature>
<dbReference type="PRINTS" id="PR00465">
    <property type="entry name" value="EP450IV"/>
</dbReference>